<reference evidence="12 13" key="1">
    <citation type="submission" date="2022-08" db="EMBL/GenBank/DDBJ databases">
        <title>Reclassification of Massilia species as members of the genera Telluria, Duganella, Pseudoduganella, Mokoshia gen. nov. and Zemynaea gen. nov. using orthogonal and non-orthogonal genome-based approaches.</title>
        <authorList>
            <person name="Bowman J.P."/>
        </authorList>
    </citation>
    <scope>NUCLEOTIDE SEQUENCE [LARGE SCALE GENOMIC DNA]</scope>
    <source>
        <strain evidence="12 13">JCM 31607</strain>
    </source>
</reference>
<protein>
    <recommendedName>
        <fullName evidence="3 11">FAD:protein FMN transferase</fullName>
        <ecNumber evidence="2 11">2.7.1.180</ecNumber>
    </recommendedName>
    <alternativeName>
        <fullName evidence="9 11">Flavin transferase</fullName>
    </alternativeName>
</protein>
<evidence type="ECO:0000256" key="6">
    <source>
        <dbReference type="ARBA" id="ARBA00022723"/>
    </source>
</evidence>
<keyword evidence="5 11" id="KW-0808">Transferase</keyword>
<evidence type="ECO:0000256" key="3">
    <source>
        <dbReference type="ARBA" id="ARBA00016337"/>
    </source>
</evidence>
<evidence type="ECO:0000313" key="13">
    <source>
        <dbReference type="Proteomes" id="UP001205861"/>
    </source>
</evidence>
<evidence type="ECO:0000313" key="12">
    <source>
        <dbReference type="EMBL" id="MCS0609888.1"/>
    </source>
</evidence>
<gene>
    <name evidence="12" type="ORF">NX773_17115</name>
</gene>
<dbReference type="SUPFAM" id="SSF143631">
    <property type="entry name" value="ApbE-like"/>
    <property type="match status" value="1"/>
</dbReference>
<evidence type="ECO:0000256" key="1">
    <source>
        <dbReference type="ARBA" id="ARBA00001946"/>
    </source>
</evidence>
<dbReference type="RefSeq" id="WP_258857514.1">
    <property type="nucleotide sequence ID" value="NZ_JANUGV010000005.1"/>
</dbReference>
<dbReference type="Pfam" id="PF02424">
    <property type="entry name" value="ApbE"/>
    <property type="match status" value="1"/>
</dbReference>
<accession>A0ABT2BPT6</accession>
<evidence type="ECO:0000256" key="9">
    <source>
        <dbReference type="ARBA" id="ARBA00031306"/>
    </source>
</evidence>
<keyword evidence="4 11" id="KW-0285">Flavoprotein</keyword>
<comment type="cofactor">
    <cofactor evidence="1">
        <name>Mg(2+)</name>
        <dbReference type="ChEBI" id="CHEBI:18420"/>
    </cofactor>
</comment>
<dbReference type="EC" id="2.7.1.180" evidence="2 11"/>
<proteinExistence type="inferred from homology"/>
<keyword evidence="6 11" id="KW-0479">Metal-binding</keyword>
<organism evidence="12 13">
    <name type="scientific">Massilia solisilvae</name>
    <dbReference type="NCBI Taxonomy" id="1811225"/>
    <lineage>
        <taxon>Bacteria</taxon>
        <taxon>Pseudomonadati</taxon>
        <taxon>Pseudomonadota</taxon>
        <taxon>Betaproteobacteria</taxon>
        <taxon>Burkholderiales</taxon>
        <taxon>Oxalobacteraceae</taxon>
        <taxon>Telluria group</taxon>
        <taxon>Massilia</taxon>
    </lineage>
</organism>
<name>A0ABT2BPT6_9BURK</name>
<keyword evidence="8 11" id="KW-0460">Magnesium</keyword>
<comment type="catalytic activity">
    <reaction evidence="10 11">
        <text>L-threonyl-[protein] + FAD = FMN-L-threonyl-[protein] + AMP + H(+)</text>
        <dbReference type="Rhea" id="RHEA:36847"/>
        <dbReference type="Rhea" id="RHEA-COMP:11060"/>
        <dbReference type="Rhea" id="RHEA-COMP:11061"/>
        <dbReference type="ChEBI" id="CHEBI:15378"/>
        <dbReference type="ChEBI" id="CHEBI:30013"/>
        <dbReference type="ChEBI" id="CHEBI:57692"/>
        <dbReference type="ChEBI" id="CHEBI:74257"/>
        <dbReference type="ChEBI" id="CHEBI:456215"/>
        <dbReference type="EC" id="2.7.1.180"/>
    </reaction>
</comment>
<dbReference type="Gene3D" id="3.10.520.10">
    <property type="entry name" value="ApbE-like domains"/>
    <property type="match status" value="1"/>
</dbReference>
<evidence type="ECO:0000256" key="4">
    <source>
        <dbReference type="ARBA" id="ARBA00022630"/>
    </source>
</evidence>
<keyword evidence="13" id="KW-1185">Reference proteome</keyword>
<keyword evidence="7 11" id="KW-0274">FAD</keyword>
<sequence>MKTSSEQPALQRYSLNGNTMGTRYTAIFYAPAGLDTAAIGASLFAAVDKVDRQMSNWIPESDLCRLNAAPGNSWIEVPPELAHVLETGLTVGRESHGAFDMNVGALVDAWGFGPAGRTLPAHDAVPQEQPAARSVDTLEVNRARHQVRKRGPVKLDLCGIAKGYGVDQLAYCLDRWNISSYLVGIDGEMRARGDKPGGEAWAVAIEQPTFGKREVAGVMELNDAAIATSGDYRHWVEIDGKRYAHTMDPRSGQPLSNGLAAVTVLMPTCMLADAWATALMVLGEQDGVALAREKGIDALFVLREGDQLREVVVAGRLLGDASST</sequence>
<dbReference type="GO" id="GO:0016740">
    <property type="term" value="F:transferase activity"/>
    <property type="evidence" value="ECO:0007669"/>
    <property type="project" value="UniProtKB-KW"/>
</dbReference>
<evidence type="ECO:0000256" key="5">
    <source>
        <dbReference type="ARBA" id="ARBA00022679"/>
    </source>
</evidence>
<evidence type="ECO:0000256" key="8">
    <source>
        <dbReference type="ARBA" id="ARBA00022842"/>
    </source>
</evidence>
<comment type="caution">
    <text evidence="12">The sequence shown here is derived from an EMBL/GenBank/DDBJ whole genome shotgun (WGS) entry which is preliminary data.</text>
</comment>
<dbReference type="InterPro" id="IPR024932">
    <property type="entry name" value="ApbE"/>
</dbReference>
<evidence type="ECO:0000256" key="10">
    <source>
        <dbReference type="ARBA" id="ARBA00048540"/>
    </source>
</evidence>
<comment type="similarity">
    <text evidence="11">Belongs to the ApbE family.</text>
</comment>
<dbReference type="PANTHER" id="PTHR30040">
    <property type="entry name" value="THIAMINE BIOSYNTHESIS LIPOPROTEIN APBE"/>
    <property type="match status" value="1"/>
</dbReference>
<dbReference type="EMBL" id="JANUGV010000005">
    <property type="protein sequence ID" value="MCS0609888.1"/>
    <property type="molecule type" value="Genomic_DNA"/>
</dbReference>
<evidence type="ECO:0000256" key="11">
    <source>
        <dbReference type="PIRNR" id="PIRNR006268"/>
    </source>
</evidence>
<evidence type="ECO:0000256" key="2">
    <source>
        <dbReference type="ARBA" id="ARBA00011955"/>
    </source>
</evidence>
<dbReference type="InterPro" id="IPR003374">
    <property type="entry name" value="ApbE-like_sf"/>
</dbReference>
<evidence type="ECO:0000256" key="7">
    <source>
        <dbReference type="ARBA" id="ARBA00022827"/>
    </source>
</evidence>
<dbReference type="Proteomes" id="UP001205861">
    <property type="component" value="Unassembled WGS sequence"/>
</dbReference>
<dbReference type="PIRSF" id="PIRSF006268">
    <property type="entry name" value="ApbE"/>
    <property type="match status" value="1"/>
</dbReference>
<dbReference type="PANTHER" id="PTHR30040:SF2">
    <property type="entry name" value="FAD:PROTEIN FMN TRANSFERASE"/>
    <property type="match status" value="1"/>
</dbReference>